<organism evidence="3 4">
    <name type="scientific">Allacma fusca</name>
    <dbReference type="NCBI Taxonomy" id="39272"/>
    <lineage>
        <taxon>Eukaryota</taxon>
        <taxon>Metazoa</taxon>
        <taxon>Ecdysozoa</taxon>
        <taxon>Arthropoda</taxon>
        <taxon>Hexapoda</taxon>
        <taxon>Collembola</taxon>
        <taxon>Symphypleona</taxon>
        <taxon>Sminthuridae</taxon>
        <taxon>Allacma</taxon>
    </lineage>
</organism>
<keyword evidence="2" id="KW-0472">Membrane</keyword>
<comment type="caution">
    <text evidence="3">The sequence shown here is derived from an EMBL/GenBank/DDBJ whole genome shotgun (WGS) entry which is preliminary data.</text>
</comment>
<keyword evidence="2" id="KW-0812">Transmembrane</keyword>
<dbReference type="EMBL" id="CAJVCH010214530">
    <property type="protein sequence ID" value="CAG7731529.1"/>
    <property type="molecule type" value="Genomic_DNA"/>
</dbReference>
<proteinExistence type="predicted"/>
<protein>
    <submittedName>
        <fullName evidence="3">Uncharacterized protein</fullName>
    </submittedName>
</protein>
<gene>
    <name evidence="3" type="ORF">AFUS01_LOCUS20112</name>
</gene>
<reference evidence="3" key="1">
    <citation type="submission" date="2021-06" db="EMBL/GenBank/DDBJ databases">
        <authorList>
            <person name="Hodson N. C."/>
            <person name="Mongue J. A."/>
            <person name="Jaron S. K."/>
        </authorList>
    </citation>
    <scope>NUCLEOTIDE SEQUENCE</scope>
</reference>
<keyword evidence="4" id="KW-1185">Reference proteome</keyword>
<evidence type="ECO:0000256" key="1">
    <source>
        <dbReference type="SAM" id="MobiDB-lite"/>
    </source>
</evidence>
<feature type="transmembrane region" description="Helical" evidence="2">
    <location>
        <begin position="73"/>
        <end position="95"/>
    </location>
</feature>
<feature type="compositionally biased region" description="Pro residues" evidence="1">
    <location>
        <begin position="243"/>
        <end position="292"/>
    </location>
</feature>
<evidence type="ECO:0000256" key="2">
    <source>
        <dbReference type="SAM" id="Phobius"/>
    </source>
</evidence>
<keyword evidence="2" id="KW-1133">Transmembrane helix</keyword>
<name>A0A8J2K8U7_9HEXA</name>
<feature type="compositionally biased region" description="Polar residues" evidence="1">
    <location>
        <begin position="295"/>
        <end position="311"/>
    </location>
</feature>
<dbReference type="AlphaFoldDB" id="A0A8J2K8U7"/>
<feature type="non-terminal residue" evidence="3">
    <location>
        <position position="1"/>
    </location>
</feature>
<evidence type="ECO:0000313" key="3">
    <source>
        <dbReference type="EMBL" id="CAG7731529.1"/>
    </source>
</evidence>
<feature type="region of interest" description="Disordered" evidence="1">
    <location>
        <begin position="186"/>
        <end position="311"/>
    </location>
</feature>
<accession>A0A8J2K8U7</accession>
<evidence type="ECO:0000313" key="4">
    <source>
        <dbReference type="Proteomes" id="UP000708208"/>
    </source>
</evidence>
<feature type="compositionally biased region" description="Pro residues" evidence="1">
    <location>
        <begin position="196"/>
        <end position="218"/>
    </location>
</feature>
<dbReference type="Proteomes" id="UP000708208">
    <property type="component" value="Unassembled WGS sequence"/>
</dbReference>
<sequence>CRDSSICTQCLPKCIWVAYEQGECSCEEGLVNSTLNIIAMRSGNANCQGFDEMFCGGTLLPSTIPPQINSGNFGTVMVIVLGVISIIVLFLVWLFNNQLAIISAGIRRAIIRRVGYVWRQVRALWNRIHRRGSGRRSSTPRDWRVRYDGEGRDPGTFFRDLVDLNVRMDAGIYPPYQSPQNILSHSIARRPHPPRPIRAPPPPPPTLTTVPPQSPLLAPPAQQMPASPSPPPPTAATPNTPAKTPPPVPLPPPTLSQSPTLPPAVPLPPPTLPPTPPPLPPPAPPMPPPLPPLTSESGCCQRTSFCSHPHL</sequence>